<evidence type="ECO:0008006" key="4">
    <source>
        <dbReference type="Google" id="ProtNLM"/>
    </source>
</evidence>
<keyword evidence="1" id="KW-0732">Signal</keyword>
<proteinExistence type="predicted"/>
<dbReference type="OrthoDB" id="5292580at2"/>
<accession>A0A1G9Q2S5</accession>
<organism evidence="2 3">
    <name type="scientific">Daejeonella rubra</name>
    <dbReference type="NCBI Taxonomy" id="990371"/>
    <lineage>
        <taxon>Bacteria</taxon>
        <taxon>Pseudomonadati</taxon>
        <taxon>Bacteroidota</taxon>
        <taxon>Sphingobacteriia</taxon>
        <taxon>Sphingobacteriales</taxon>
        <taxon>Sphingobacteriaceae</taxon>
        <taxon>Daejeonella</taxon>
    </lineage>
</organism>
<dbReference type="Proteomes" id="UP000199226">
    <property type="component" value="Unassembled WGS sequence"/>
</dbReference>
<dbReference type="AlphaFoldDB" id="A0A1G9Q2S5"/>
<dbReference type="InterPro" id="IPR025245">
    <property type="entry name" value="DUF4197"/>
</dbReference>
<dbReference type="STRING" id="990371.SAMN05421813_10596"/>
<reference evidence="3" key="1">
    <citation type="submission" date="2016-10" db="EMBL/GenBank/DDBJ databases">
        <authorList>
            <person name="Varghese N."/>
            <person name="Submissions S."/>
        </authorList>
    </citation>
    <scope>NUCLEOTIDE SEQUENCE [LARGE SCALE GENOMIC DNA]</scope>
    <source>
        <strain evidence="3">DSM 24536</strain>
    </source>
</reference>
<feature type="signal peptide" evidence="1">
    <location>
        <begin position="1"/>
        <end position="20"/>
    </location>
</feature>
<evidence type="ECO:0000313" key="3">
    <source>
        <dbReference type="Proteomes" id="UP000199226"/>
    </source>
</evidence>
<protein>
    <recommendedName>
        <fullName evidence="4">DUF4197 domain-containing protein</fullName>
    </recommendedName>
</protein>
<feature type="chain" id="PRO_5011707425" description="DUF4197 domain-containing protein" evidence="1">
    <location>
        <begin position="21"/>
        <end position="247"/>
    </location>
</feature>
<evidence type="ECO:0000256" key="1">
    <source>
        <dbReference type="SAM" id="SignalP"/>
    </source>
</evidence>
<dbReference type="RefSeq" id="WP_090701413.1">
    <property type="nucleotide sequence ID" value="NZ_FNHH01000005.1"/>
</dbReference>
<name>A0A1G9Q2S5_9SPHI</name>
<keyword evidence="3" id="KW-1185">Reference proteome</keyword>
<dbReference type="Pfam" id="PF13852">
    <property type="entry name" value="DUF4197"/>
    <property type="match status" value="1"/>
</dbReference>
<dbReference type="EMBL" id="FNHH01000005">
    <property type="protein sequence ID" value="SDM05223.1"/>
    <property type="molecule type" value="Genomic_DNA"/>
</dbReference>
<sequence length="247" mass="27299">MKIILIIPIILLLFIQSSNAQFKVPQVIKDAANSAKPGKPSQSEIGSALKEALEIGVSAGTNRLSLENGFLRNEAVKLLFPPEAKKVEKTLRSIGMNKACDDFIHSLNRAAELAAKEAKPIFISALKEMSIQDASAILLSEQKNAATTYFQRVTGAALRSKFQPIIQASLAKTEATRYWTDLSTKYNQVPLASKVNTDLSDYATQKAMEGLFHEIEQEELKIRQNSGFRSSPLLKKVFGYPDQVRND</sequence>
<gene>
    <name evidence="2" type="ORF">SAMN05421813_10596</name>
</gene>
<evidence type="ECO:0000313" key="2">
    <source>
        <dbReference type="EMBL" id="SDM05223.1"/>
    </source>
</evidence>